<comment type="caution">
    <text evidence="2">The sequence shown here is derived from an EMBL/GenBank/DDBJ whole genome shotgun (WGS) entry which is preliminary data.</text>
</comment>
<keyword evidence="1" id="KW-1133">Transmembrane helix</keyword>
<dbReference type="OrthoDB" id="10631522at2759"/>
<sequence>MYGSSTGRAPIHNWIPRNFDLVVGMMNRIAIDIARAITPPSLLGIDRRIAVSAVSNIMVIANPRMNSRWIITIAAITNGIRKCSAKNRVSVALSTANPPHTHCTTSFPTYGMADSRLVITVAPQNDICPHGSTYPRNAVAIVRNRIRTPTDHIPSNDPKFHHPVIVDGVGRVSSMYITSRIVIVPMVWLYMMVVVVVISLSVNVSCSLISLLLIIDGISMVRIGIVVVMAMIILFDGLSILVSMVRSH</sequence>
<feature type="non-terminal residue" evidence="2">
    <location>
        <position position="248"/>
    </location>
</feature>
<gene>
    <name evidence="2" type="ORF">B4U79_14370</name>
</gene>
<organism evidence="2 3">
    <name type="scientific">Dinothrombium tinctorium</name>
    <dbReference type="NCBI Taxonomy" id="1965070"/>
    <lineage>
        <taxon>Eukaryota</taxon>
        <taxon>Metazoa</taxon>
        <taxon>Ecdysozoa</taxon>
        <taxon>Arthropoda</taxon>
        <taxon>Chelicerata</taxon>
        <taxon>Arachnida</taxon>
        <taxon>Acari</taxon>
        <taxon>Acariformes</taxon>
        <taxon>Trombidiformes</taxon>
        <taxon>Prostigmata</taxon>
        <taxon>Anystina</taxon>
        <taxon>Parasitengona</taxon>
        <taxon>Trombidioidea</taxon>
        <taxon>Trombidiidae</taxon>
        <taxon>Dinothrombium</taxon>
    </lineage>
</organism>
<accession>A0A3S3NWJ9</accession>
<dbReference type="EMBL" id="NCKU01012276">
    <property type="protein sequence ID" value="RWS00123.1"/>
    <property type="molecule type" value="Genomic_DNA"/>
</dbReference>
<dbReference type="Proteomes" id="UP000285301">
    <property type="component" value="Unassembled WGS sequence"/>
</dbReference>
<evidence type="ECO:0000313" key="3">
    <source>
        <dbReference type="Proteomes" id="UP000285301"/>
    </source>
</evidence>
<dbReference type="AlphaFoldDB" id="A0A3S3NWJ9"/>
<keyword evidence="3" id="KW-1185">Reference proteome</keyword>
<reference evidence="2 3" key="1">
    <citation type="journal article" date="2018" name="Gigascience">
        <title>Genomes of trombidid mites reveal novel predicted allergens and laterally-transferred genes associated with secondary metabolism.</title>
        <authorList>
            <person name="Dong X."/>
            <person name="Chaisiri K."/>
            <person name="Xia D."/>
            <person name="Armstrong S.D."/>
            <person name="Fang Y."/>
            <person name="Donnelly M.J."/>
            <person name="Kadowaki T."/>
            <person name="McGarry J.W."/>
            <person name="Darby A.C."/>
            <person name="Makepeace B.L."/>
        </authorList>
    </citation>
    <scope>NUCLEOTIDE SEQUENCE [LARGE SCALE GENOMIC DNA]</scope>
    <source>
        <strain evidence="2">UoL-WK</strain>
    </source>
</reference>
<keyword evidence="1" id="KW-0472">Membrane</keyword>
<proteinExistence type="predicted"/>
<evidence type="ECO:0000256" key="1">
    <source>
        <dbReference type="SAM" id="Phobius"/>
    </source>
</evidence>
<protein>
    <submittedName>
        <fullName evidence="2">Uncharacterized protein</fullName>
    </submittedName>
</protein>
<keyword evidence="1" id="KW-0812">Transmembrane</keyword>
<feature type="transmembrane region" description="Helical" evidence="1">
    <location>
        <begin position="221"/>
        <end position="245"/>
    </location>
</feature>
<name>A0A3S3NWJ9_9ACAR</name>
<evidence type="ECO:0000313" key="2">
    <source>
        <dbReference type="EMBL" id="RWS00123.1"/>
    </source>
</evidence>
<feature type="transmembrane region" description="Helical" evidence="1">
    <location>
        <begin position="187"/>
        <end position="215"/>
    </location>
</feature>